<dbReference type="OrthoDB" id="10017208at2759"/>
<evidence type="ECO:0000256" key="2">
    <source>
        <dbReference type="ARBA" id="ARBA00022692"/>
    </source>
</evidence>
<evidence type="ECO:0000256" key="4">
    <source>
        <dbReference type="ARBA" id="ARBA00023136"/>
    </source>
</evidence>
<feature type="transmembrane region" description="Helical" evidence="6">
    <location>
        <begin position="173"/>
        <end position="189"/>
    </location>
</feature>
<dbReference type="AlphaFoldDB" id="A0A0F4YVM3"/>
<sequence length="329" mass="37001">MSVLGYLADLSQQSWALELIYCPLLGSAKAALLLQLQRTFAPTKSGAVYIATQALLWVTVAFYSAMFFAVLFECMPQAKIWDPYITTGYCVDRNAEIAATGILNLVSDVCIREEQAGHFSYLPNGSHVGFPFYREKKKADVKLLTTMFFLSAVISSLGRVVYSFRAFTDTDSTYAIAQISLWTYVNIYLRNGWRKELRKLTFPLSRLAENASVILCTCFPVMPRFLKVVRSYTQRTITGSSHHSSRDRSKYGYGNTRESRTAAVFQPSRCPYCHDESPCVAHRNLNGDAALWQDAEVALGDKSNDLRSDIQKTVSIELTSQRTHARDLV</sequence>
<evidence type="ECO:0000256" key="6">
    <source>
        <dbReference type="SAM" id="Phobius"/>
    </source>
</evidence>
<evidence type="ECO:0000313" key="9">
    <source>
        <dbReference type="Proteomes" id="UP000053958"/>
    </source>
</evidence>
<dbReference type="InterPro" id="IPR052337">
    <property type="entry name" value="SAT4-like"/>
</dbReference>
<gene>
    <name evidence="8" type="ORF">T310_4320</name>
</gene>
<dbReference type="GO" id="GO:0016020">
    <property type="term" value="C:membrane"/>
    <property type="evidence" value="ECO:0007669"/>
    <property type="project" value="UniProtKB-SubCell"/>
</dbReference>
<reference evidence="8 9" key="1">
    <citation type="submission" date="2015-04" db="EMBL/GenBank/DDBJ databases">
        <authorList>
            <person name="Heijne W.H."/>
            <person name="Fedorova N.D."/>
            <person name="Nierman W.C."/>
            <person name="Vollebregt A.W."/>
            <person name="Zhao Z."/>
            <person name="Wu L."/>
            <person name="Kumar M."/>
            <person name="Stam H."/>
            <person name="van den Berg M.A."/>
            <person name="Pel H.J."/>
        </authorList>
    </citation>
    <scope>NUCLEOTIDE SEQUENCE [LARGE SCALE GENOMIC DNA]</scope>
    <source>
        <strain evidence="8 9">CBS 393.64</strain>
    </source>
</reference>
<feature type="domain" description="Rhodopsin" evidence="7">
    <location>
        <begin position="13"/>
        <end position="187"/>
    </location>
</feature>
<dbReference type="GeneID" id="25316668"/>
<protein>
    <submittedName>
        <fullName evidence="8">Integral membrane protein</fullName>
    </submittedName>
</protein>
<feature type="transmembrane region" description="Helical" evidence="6">
    <location>
        <begin position="143"/>
        <end position="161"/>
    </location>
</feature>
<evidence type="ECO:0000256" key="1">
    <source>
        <dbReference type="ARBA" id="ARBA00004141"/>
    </source>
</evidence>
<dbReference type="Proteomes" id="UP000053958">
    <property type="component" value="Unassembled WGS sequence"/>
</dbReference>
<accession>A0A0F4YVM3</accession>
<evidence type="ECO:0000256" key="5">
    <source>
        <dbReference type="ARBA" id="ARBA00038359"/>
    </source>
</evidence>
<evidence type="ECO:0000256" key="3">
    <source>
        <dbReference type="ARBA" id="ARBA00022989"/>
    </source>
</evidence>
<keyword evidence="9" id="KW-1185">Reference proteome</keyword>
<name>A0A0F4YVM3_RASE3</name>
<comment type="similarity">
    <text evidence="5">Belongs to the SAT4 family.</text>
</comment>
<keyword evidence="3 6" id="KW-1133">Transmembrane helix</keyword>
<dbReference type="STRING" id="1408163.A0A0F4YVM3"/>
<feature type="transmembrane region" description="Helical" evidence="6">
    <location>
        <begin position="47"/>
        <end position="72"/>
    </location>
</feature>
<evidence type="ECO:0000313" key="8">
    <source>
        <dbReference type="EMBL" id="KKA21663.1"/>
    </source>
</evidence>
<dbReference type="Pfam" id="PF20684">
    <property type="entry name" value="Fung_rhodopsin"/>
    <property type="match status" value="1"/>
</dbReference>
<dbReference type="PANTHER" id="PTHR33048">
    <property type="entry name" value="PTH11-LIKE INTEGRAL MEMBRANE PROTEIN (AFU_ORTHOLOGUE AFUA_5G11245)"/>
    <property type="match status" value="1"/>
</dbReference>
<keyword evidence="4 6" id="KW-0472">Membrane</keyword>
<comment type="subcellular location">
    <subcellularLocation>
        <location evidence="1">Membrane</location>
        <topology evidence="1">Multi-pass membrane protein</topology>
    </subcellularLocation>
</comment>
<organism evidence="8 9">
    <name type="scientific">Rasamsonia emersonii (strain ATCC 16479 / CBS 393.64 / IMI 116815)</name>
    <dbReference type="NCBI Taxonomy" id="1408163"/>
    <lineage>
        <taxon>Eukaryota</taxon>
        <taxon>Fungi</taxon>
        <taxon>Dikarya</taxon>
        <taxon>Ascomycota</taxon>
        <taxon>Pezizomycotina</taxon>
        <taxon>Eurotiomycetes</taxon>
        <taxon>Eurotiomycetidae</taxon>
        <taxon>Eurotiales</taxon>
        <taxon>Trichocomaceae</taxon>
        <taxon>Rasamsonia</taxon>
    </lineage>
</organism>
<dbReference type="InterPro" id="IPR049326">
    <property type="entry name" value="Rhodopsin_dom_fungi"/>
</dbReference>
<dbReference type="EMBL" id="LASV01000175">
    <property type="protein sequence ID" value="KKA21663.1"/>
    <property type="molecule type" value="Genomic_DNA"/>
</dbReference>
<proteinExistence type="inferred from homology"/>
<dbReference type="RefSeq" id="XP_013328275.1">
    <property type="nucleotide sequence ID" value="XM_013472821.1"/>
</dbReference>
<evidence type="ECO:0000259" key="7">
    <source>
        <dbReference type="Pfam" id="PF20684"/>
    </source>
</evidence>
<keyword evidence="2 6" id="KW-0812">Transmembrane</keyword>
<comment type="caution">
    <text evidence="8">The sequence shown here is derived from an EMBL/GenBank/DDBJ whole genome shotgun (WGS) entry which is preliminary data.</text>
</comment>
<dbReference type="PANTHER" id="PTHR33048:SF160">
    <property type="entry name" value="SAT4 FAMILY MEMBRANE PROTEIN"/>
    <property type="match status" value="1"/>
</dbReference>